<feature type="signal peptide" evidence="1">
    <location>
        <begin position="1"/>
        <end position="27"/>
    </location>
</feature>
<evidence type="ECO:0008006" key="4">
    <source>
        <dbReference type="Google" id="ProtNLM"/>
    </source>
</evidence>
<protein>
    <recommendedName>
        <fullName evidence="4">Outer membrane protein beta-barrel domain-containing protein</fullName>
    </recommendedName>
</protein>
<evidence type="ECO:0000313" key="3">
    <source>
        <dbReference type="Proteomes" id="UP001320148"/>
    </source>
</evidence>
<dbReference type="Proteomes" id="UP001320148">
    <property type="component" value="Chromosome"/>
</dbReference>
<organism evidence="2 3">
    <name type="scientific">Desulfoluna limicola</name>
    <dbReference type="NCBI Taxonomy" id="2810562"/>
    <lineage>
        <taxon>Bacteria</taxon>
        <taxon>Pseudomonadati</taxon>
        <taxon>Thermodesulfobacteriota</taxon>
        <taxon>Desulfobacteria</taxon>
        <taxon>Desulfobacterales</taxon>
        <taxon>Desulfolunaceae</taxon>
        <taxon>Desulfoluna</taxon>
    </lineage>
</organism>
<feature type="chain" id="PRO_5045900471" description="Outer membrane protein beta-barrel domain-containing protein" evidence="1">
    <location>
        <begin position="28"/>
        <end position="189"/>
    </location>
</feature>
<gene>
    <name evidence="2" type="ORF">DSLASN_06460</name>
</gene>
<dbReference type="EMBL" id="AP024488">
    <property type="protein sequence ID" value="BCS95014.1"/>
    <property type="molecule type" value="Genomic_DNA"/>
</dbReference>
<sequence>MGNKMKKSFRVSSILCVCLFVSTVAMAGNLPSKKWMVGAEVDLVPYLYDGYYLSGVAGYGKLRARFIRTNITTPGFATESGFKDNELNVNAYIIDYYFKENFSGWWVSPGYEVWKGKVKEKSSGVKRSYRTDMFTFGGGYTFRLNEHVYINPWVGVHIPVGGDTELEFVNSTFKVRATPEASIKVGVNF</sequence>
<proteinExistence type="predicted"/>
<reference evidence="2 3" key="1">
    <citation type="submission" date="2021-02" db="EMBL/GenBank/DDBJ databases">
        <title>Complete genome of Desulfoluna sp. strain ASN36.</title>
        <authorList>
            <person name="Takahashi A."/>
            <person name="Kojima H."/>
            <person name="Fukui M."/>
        </authorList>
    </citation>
    <scope>NUCLEOTIDE SEQUENCE [LARGE SCALE GENOMIC DNA]</scope>
    <source>
        <strain evidence="2 3">ASN36</strain>
    </source>
</reference>
<name>A0ABM7PCW6_9BACT</name>
<accession>A0ABM7PCW6</accession>
<evidence type="ECO:0000313" key="2">
    <source>
        <dbReference type="EMBL" id="BCS95014.1"/>
    </source>
</evidence>
<evidence type="ECO:0000256" key="1">
    <source>
        <dbReference type="SAM" id="SignalP"/>
    </source>
</evidence>
<keyword evidence="1" id="KW-0732">Signal</keyword>
<keyword evidence="3" id="KW-1185">Reference proteome</keyword>